<dbReference type="InterPro" id="IPR050639">
    <property type="entry name" value="SSR_resolvase"/>
</dbReference>
<dbReference type="InterPro" id="IPR011109">
    <property type="entry name" value="DNA_bind_recombinase_dom"/>
</dbReference>
<dbReference type="InterPro" id="IPR025827">
    <property type="entry name" value="Zn_ribbon_recom_dom"/>
</dbReference>
<dbReference type="Gene3D" id="3.90.1750.20">
    <property type="entry name" value="Putative Large Serine Recombinase, Chain B, Domain 2"/>
    <property type="match status" value="1"/>
</dbReference>
<dbReference type="Pfam" id="PF00239">
    <property type="entry name" value="Resolvase"/>
    <property type="match status" value="1"/>
</dbReference>
<reference evidence="4 5" key="1">
    <citation type="submission" date="2019-12" db="EMBL/GenBank/DDBJ databases">
        <title>Sporaefaciens musculi gen. nov., sp. nov., a novel bacterium isolated from the caecum of an obese mouse.</title>
        <authorList>
            <person name="Rasmussen T.S."/>
            <person name="Streidl T."/>
            <person name="Hitch T.C.A."/>
            <person name="Wortmann E."/>
            <person name="Deptula P."/>
            <person name="Hansen M."/>
            <person name="Nielsen D.S."/>
            <person name="Clavel T."/>
            <person name="Vogensen F.K."/>
        </authorList>
    </citation>
    <scope>NUCLEOTIDE SEQUENCE [LARGE SCALE GENOMIC DNA]</scope>
    <source>
        <strain evidence="4 5">WCA-9-b2</strain>
    </source>
</reference>
<evidence type="ECO:0000313" key="5">
    <source>
        <dbReference type="Proteomes" id="UP000460412"/>
    </source>
</evidence>
<evidence type="ECO:0000313" key="4">
    <source>
        <dbReference type="EMBL" id="MXP74088.1"/>
    </source>
</evidence>
<dbReference type="InterPro" id="IPR036162">
    <property type="entry name" value="Resolvase-like_N_sf"/>
</dbReference>
<evidence type="ECO:0000259" key="3">
    <source>
        <dbReference type="PROSITE" id="PS51737"/>
    </source>
</evidence>
<dbReference type="Pfam" id="PF13408">
    <property type="entry name" value="Zn_ribbon_recom"/>
    <property type="match status" value="1"/>
</dbReference>
<evidence type="ECO:0000259" key="2">
    <source>
        <dbReference type="PROSITE" id="PS51736"/>
    </source>
</evidence>
<comment type="caution">
    <text evidence="4">The sequence shown here is derived from an EMBL/GenBank/DDBJ whole genome shotgun (WGS) entry which is preliminary data.</text>
</comment>
<keyword evidence="5" id="KW-1185">Reference proteome</keyword>
<name>A0A7X3MCV0_9FIRM</name>
<dbReference type="SUPFAM" id="SSF53041">
    <property type="entry name" value="Resolvase-like"/>
    <property type="match status" value="1"/>
</dbReference>
<dbReference type="InterPro" id="IPR038109">
    <property type="entry name" value="DNA_bind_recomb_sf"/>
</dbReference>
<gene>
    <name evidence="4" type="ORF">GN277_01135</name>
</gene>
<organism evidence="4 5">
    <name type="scientific">Sporofaciens musculi</name>
    <dbReference type="NCBI Taxonomy" id="2681861"/>
    <lineage>
        <taxon>Bacteria</taxon>
        <taxon>Bacillati</taxon>
        <taxon>Bacillota</taxon>
        <taxon>Clostridia</taxon>
        <taxon>Lachnospirales</taxon>
        <taxon>Lachnospiraceae</taxon>
        <taxon>Sporofaciens</taxon>
    </lineage>
</organism>
<dbReference type="PANTHER" id="PTHR30461:SF23">
    <property type="entry name" value="DNA RECOMBINASE-RELATED"/>
    <property type="match status" value="1"/>
</dbReference>
<dbReference type="Proteomes" id="UP000460412">
    <property type="component" value="Unassembled WGS sequence"/>
</dbReference>
<dbReference type="GO" id="GO:0000150">
    <property type="term" value="F:DNA strand exchange activity"/>
    <property type="evidence" value="ECO:0007669"/>
    <property type="project" value="InterPro"/>
</dbReference>
<dbReference type="SMART" id="SM00857">
    <property type="entry name" value="Resolvase"/>
    <property type="match status" value="1"/>
</dbReference>
<protein>
    <submittedName>
        <fullName evidence="4">Recombinase family protein</fullName>
    </submittedName>
</protein>
<feature type="coiled-coil region" evidence="1">
    <location>
        <begin position="458"/>
        <end position="485"/>
    </location>
</feature>
<evidence type="ECO:0000256" key="1">
    <source>
        <dbReference type="SAM" id="Coils"/>
    </source>
</evidence>
<dbReference type="PROSITE" id="PS51736">
    <property type="entry name" value="RECOMBINASES_3"/>
    <property type="match status" value="1"/>
</dbReference>
<feature type="domain" description="Recombinase" evidence="3">
    <location>
        <begin position="178"/>
        <end position="322"/>
    </location>
</feature>
<dbReference type="AlphaFoldDB" id="A0A7X3MCV0"/>
<feature type="domain" description="Resolvase/invertase-type recombinase catalytic" evidence="2">
    <location>
        <begin position="11"/>
        <end position="170"/>
    </location>
</feature>
<dbReference type="InterPro" id="IPR006119">
    <property type="entry name" value="Resolv_N"/>
</dbReference>
<dbReference type="RefSeq" id="WP_159749121.1">
    <property type="nucleotide sequence ID" value="NZ_WUQX01000001.1"/>
</dbReference>
<dbReference type="GO" id="GO:0003677">
    <property type="term" value="F:DNA binding"/>
    <property type="evidence" value="ECO:0007669"/>
    <property type="project" value="InterPro"/>
</dbReference>
<sequence length="564" mass="65424">MEKNNLFKSYMAAVYLRLSKEDEDLSLKTEKSESNSIANQKALILKELKSMPDVTLFDIYIDDGFTGLNFERPAFRRMRNDIYEGKINMVIVKDLSRLGRDYIESGRYVKKIFPSLNVRFVSVLDHFDSLTASQSDMNLLIPVKNFVNDNYSRDISGKVRSHQEVMRENGLYVGAYVAYGYKKAENDKNRIEPDEYSADIVKRIFAWKLDGMNAGAIADKLNQLGVIPPSEYKRLMGINYKSGFQKNSKAQWTAVTVTRILKNKIYIGVLEQGKREKVNYKLDKVVEKPESEWAVIEGSHEPIISRTDYENVERLLCRDTRTAPAKKNLYLFSGLLFCGECNRSMVRRQNKYKHSSYVYYICSTYNKGKGCTRHSIEESTLKEIVLDSIKRHIEQIAELDQILQMTDSMEIQCEDVIANDTEILAKYDELNKCKKMELTLHKDLFDGMISKEEYIQFSQIYSERAETIEKSIQALRQEIETIFQNGLLSNEWIRKFASNRNIDELDRTILLLLVEKIIIHEDCRIEIIFKYNDKYKTACRIAENLSEPARQGVNGSWQEPQTGI</sequence>
<accession>A0A7X3MCV0</accession>
<keyword evidence="1" id="KW-0175">Coiled coil</keyword>
<dbReference type="Gene3D" id="3.40.50.1390">
    <property type="entry name" value="Resolvase, N-terminal catalytic domain"/>
    <property type="match status" value="1"/>
</dbReference>
<dbReference type="PANTHER" id="PTHR30461">
    <property type="entry name" value="DNA-INVERTASE FROM LAMBDOID PROPHAGE"/>
    <property type="match status" value="1"/>
</dbReference>
<dbReference type="Pfam" id="PF07508">
    <property type="entry name" value="Recombinase"/>
    <property type="match status" value="1"/>
</dbReference>
<dbReference type="PROSITE" id="PS51737">
    <property type="entry name" value="RECOMBINASE_DNA_BIND"/>
    <property type="match status" value="1"/>
</dbReference>
<proteinExistence type="predicted"/>
<dbReference type="EMBL" id="WUQX01000001">
    <property type="protein sequence ID" value="MXP74088.1"/>
    <property type="molecule type" value="Genomic_DNA"/>
</dbReference>